<dbReference type="STRING" id="1051891.A0A0C3QLG9"/>
<dbReference type="GO" id="GO:0030245">
    <property type="term" value="P:cellulose catabolic process"/>
    <property type="evidence" value="ECO:0007669"/>
    <property type="project" value="UniProtKB-KW"/>
</dbReference>
<evidence type="ECO:0000256" key="14">
    <source>
        <dbReference type="SAM" id="MobiDB-lite"/>
    </source>
</evidence>
<organism evidence="18 19">
    <name type="scientific">Tulasnella calospora MUT 4182</name>
    <dbReference type="NCBI Taxonomy" id="1051891"/>
    <lineage>
        <taxon>Eukaryota</taxon>
        <taxon>Fungi</taxon>
        <taxon>Dikarya</taxon>
        <taxon>Basidiomycota</taxon>
        <taxon>Agaricomycotina</taxon>
        <taxon>Agaricomycetes</taxon>
        <taxon>Cantharellales</taxon>
        <taxon>Tulasnellaceae</taxon>
        <taxon>Tulasnella</taxon>
    </lineage>
</organism>
<dbReference type="InterPro" id="IPR050288">
    <property type="entry name" value="Cellulose_deg_GH3"/>
</dbReference>
<dbReference type="FunFam" id="3.20.20.300:FF:000002">
    <property type="entry name" value="Probable beta-glucosidase"/>
    <property type="match status" value="1"/>
</dbReference>
<keyword evidence="7 15" id="KW-0732">Signal</keyword>
<evidence type="ECO:0000313" key="19">
    <source>
        <dbReference type="Proteomes" id="UP000054248"/>
    </source>
</evidence>
<reference evidence="18 19" key="1">
    <citation type="submission" date="2014-04" db="EMBL/GenBank/DDBJ databases">
        <authorList>
            <consortium name="DOE Joint Genome Institute"/>
            <person name="Kuo A."/>
            <person name="Girlanda M."/>
            <person name="Perotto S."/>
            <person name="Kohler A."/>
            <person name="Nagy L.G."/>
            <person name="Floudas D."/>
            <person name="Copeland A."/>
            <person name="Barry K.W."/>
            <person name="Cichocki N."/>
            <person name="Veneault-Fourrey C."/>
            <person name="LaButti K."/>
            <person name="Lindquist E.A."/>
            <person name="Lipzen A."/>
            <person name="Lundell T."/>
            <person name="Morin E."/>
            <person name="Murat C."/>
            <person name="Sun H."/>
            <person name="Tunlid A."/>
            <person name="Henrissat B."/>
            <person name="Grigoriev I.V."/>
            <person name="Hibbett D.S."/>
            <person name="Martin F."/>
            <person name="Nordberg H.P."/>
            <person name="Cantor M.N."/>
            <person name="Hua S.X."/>
        </authorList>
    </citation>
    <scope>NUCLEOTIDE SEQUENCE [LARGE SCALE GENOMIC DNA]</scope>
    <source>
        <strain evidence="18 19">MUT 4182</strain>
    </source>
</reference>
<reference evidence="19" key="2">
    <citation type="submission" date="2015-01" db="EMBL/GenBank/DDBJ databases">
        <title>Evolutionary Origins and Diversification of the Mycorrhizal Mutualists.</title>
        <authorList>
            <consortium name="DOE Joint Genome Institute"/>
            <consortium name="Mycorrhizal Genomics Consortium"/>
            <person name="Kohler A."/>
            <person name="Kuo A."/>
            <person name="Nagy L.G."/>
            <person name="Floudas D."/>
            <person name="Copeland A."/>
            <person name="Barry K.W."/>
            <person name="Cichocki N."/>
            <person name="Veneault-Fourrey C."/>
            <person name="LaButti K."/>
            <person name="Lindquist E.A."/>
            <person name="Lipzen A."/>
            <person name="Lundell T."/>
            <person name="Morin E."/>
            <person name="Murat C."/>
            <person name="Riley R."/>
            <person name="Ohm R."/>
            <person name="Sun H."/>
            <person name="Tunlid A."/>
            <person name="Henrissat B."/>
            <person name="Grigoriev I.V."/>
            <person name="Hibbett D.S."/>
            <person name="Martin F."/>
        </authorList>
    </citation>
    <scope>NUCLEOTIDE SEQUENCE [LARGE SCALE GENOMIC DNA]</scope>
    <source>
        <strain evidence="19">MUT 4182</strain>
    </source>
</reference>
<feature type="domain" description="Glycoside hydrolase family 3 C-terminal" evidence="17">
    <location>
        <begin position="407"/>
        <end position="653"/>
    </location>
</feature>
<feature type="chain" id="PRO_5002180762" description="beta-glucosidase" evidence="15">
    <location>
        <begin position="20"/>
        <end position="746"/>
    </location>
</feature>
<dbReference type="EMBL" id="KN822947">
    <property type="protein sequence ID" value="KIO33600.1"/>
    <property type="molecule type" value="Genomic_DNA"/>
</dbReference>
<feature type="domain" description="Glycoside hydrolase family 3 N-terminal" evidence="16">
    <location>
        <begin position="134"/>
        <end position="361"/>
    </location>
</feature>
<feature type="signal peptide" evidence="15">
    <location>
        <begin position="1"/>
        <end position="19"/>
    </location>
</feature>
<evidence type="ECO:0000256" key="12">
    <source>
        <dbReference type="ARBA" id="ARBA00023295"/>
    </source>
</evidence>
<evidence type="ECO:0000256" key="6">
    <source>
        <dbReference type="ARBA" id="ARBA00022525"/>
    </source>
</evidence>
<dbReference type="GO" id="GO:0005576">
    <property type="term" value="C:extracellular region"/>
    <property type="evidence" value="ECO:0007669"/>
    <property type="project" value="UniProtKB-SubCell"/>
</dbReference>
<evidence type="ECO:0000259" key="16">
    <source>
        <dbReference type="Pfam" id="PF00933"/>
    </source>
</evidence>
<keyword evidence="8 18" id="KW-0378">Hydrolase</keyword>
<accession>A0A0C3QLG9</accession>
<dbReference type="OrthoDB" id="416222at2759"/>
<dbReference type="InterPro" id="IPR002772">
    <property type="entry name" value="Glyco_hydro_3_C"/>
</dbReference>
<evidence type="ECO:0000256" key="9">
    <source>
        <dbReference type="ARBA" id="ARBA00023001"/>
    </source>
</evidence>
<dbReference type="Proteomes" id="UP000054248">
    <property type="component" value="Unassembled WGS sequence"/>
</dbReference>
<comment type="similarity">
    <text evidence="4">Belongs to the glycosyl hydrolase 3 family.</text>
</comment>
<keyword evidence="19" id="KW-1185">Reference proteome</keyword>
<evidence type="ECO:0000256" key="2">
    <source>
        <dbReference type="ARBA" id="ARBA00004613"/>
    </source>
</evidence>
<feature type="region of interest" description="Disordered" evidence="14">
    <location>
        <begin position="39"/>
        <end position="77"/>
    </location>
</feature>
<name>A0A0C3QLG9_9AGAM</name>
<comment type="pathway">
    <text evidence="3">Glycan metabolism; cellulose degradation.</text>
</comment>
<evidence type="ECO:0000256" key="10">
    <source>
        <dbReference type="ARBA" id="ARBA00023180"/>
    </source>
</evidence>
<dbReference type="PANTHER" id="PTHR42715:SF28">
    <property type="entry name" value="BETA-GLUCOSIDASE L-RELATED"/>
    <property type="match status" value="1"/>
</dbReference>
<dbReference type="Gene3D" id="3.20.20.300">
    <property type="entry name" value="Glycoside hydrolase, family 3, N-terminal domain"/>
    <property type="match status" value="1"/>
</dbReference>
<evidence type="ECO:0000256" key="4">
    <source>
        <dbReference type="ARBA" id="ARBA00005336"/>
    </source>
</evidence>
<dbReference type="InterPro" id="IPR017853">
    <property type="entry name" value="GH"/>
</dbReference>
<dbReference type="HOGENOM" id="CLU_004542_2_3_1"/>
<gene>
    <name evidence="18" type="ORF">M407DRAFT_13716</name>
</gene>
<evidence type="ECO:0000256" key="1">
    <source>
        <dbReference type="ARBA" id="ARBA00000448"/>
    </source>
</evidence>
<comment type="subcellular location">
    <subcellularLocation>
        <location evidence="2">Secreted</location>
    </subcellularLocation>
</comment>
<evidence type="ECO:0000256" key="8">
    <source>
        <dbReference type="ARBA" id="ARBA00022801"/>
    </source>
</evidence>
<dbReference type="SUPFAM" id="SSF51445">
    <property type="entry name" value="(Trans)glycosidases"/>
    <property type="match status" value="1"/>
</dbReference>
<dbReference type="InterPro" id="IPR036881">
    <property type="entry name" value="Glyco_hydro_3_C_sf"/>
</dbReference>
<protein>
    <recommendedName>
        <fullName evidence="5">beta-glucosidase</fullName>
        <ecNumber evidence="5">3.2.1.21</ecNumber>
    </recommendedName>
</protein>
<evidence type="ECO:0000256" key="3">
    <source>
        <dbReference type="ARBA" id="ARBA00004987"/>
    </source>
</evidence>
<comment type="catalytic activity">
    <reaction evidence="1">
        <text>Hydrolysis of terminal, non-reducing beta-D-glucosyl residues with release of beta-D-glucose.</text>
        <dbReference type="EC" id="3.2.1.21"/>
    </reaction>
</comment>
<dbReference type="GO" id="GO:0008422">
    <property type="term" value="F:beta-glucosidase activity"/>
    <property type="evidence" value="ECO:0007669"/>
    <property type="project" value="UniProtKB-EC"/>
</dbReference>
<keyword evidence="10" id="KW-0325">Glycoprotein</keyword>
<dbReference type="Gene3D" id="3.40.50.1700">
    <property type="entry name" value="Glycoside hydrolase family 3 C-terminal domain"/>
    <property type="match status" value="1"/>
</dbReference>
<dbReference type="PRINTS" id="PR00133">
    <property type="entry name" value="GLHYDRLASE3"/>
</dbReference>
<evidence type="ECO:0000256" key="13">
    <source>
        <dbReference type="ARBA" id="ARBA00023326"/>
    </source>
</evidence>
<dbReference type="Pfam" id="PF00933">
    <property type="entry name" value="Glyco_hydro_3"/>
    <property type="match status" value="1"/>
</dbReference>
<dbReference type="EC" id="3.2.1.21" evidence="5"/>
<evidence type="ECO:0000256" key="11">
    <source>
        <dbReference type="ARBA" id="ARBA00023277"/>
    </source>
</evidence>
<dbReference type="PANTHER" id="PTHR42715">
    <property type="entry name" value="BETA-GLUCOSIDASE"/>
    <property type="match status" value="1"/>
</dbReference>
<evidence type="ECO:0000256" key="15">
    <source>
        <dbReference type="SAM" id="SignalP"/>
    </source>
</evidence>
<keyword evidence="11" id="KW-0119">Carbohydrate metabolism</keyword>
<evidence type="ECO:0000256" key="7">
    <source>
        <dbReference type="ARBA" id="ARBA00022729"/>
    </source>
</evidence>
<proteinExistence type="inferred from homology"/>
<evidence type="ECO:0000259" key="17">
    <source>
        <dbReference type="Pfam" id="PF01915"/>
    </source>
</evidence>
<dbReference type="FunFam" id="3.40.50.1700:FF:000003">
    <property type="entry name" value="Probable beta-glucosidase"/>
    <property type="match status" value="1"/>
</dbReference>
<sequence length="746" mass="78022">MKYTVATLATFAWLLQVDAVPQWGQCGGIGYTGSATTTTTTKTTTTTTTSKTTSSSSTTTTRSSSSTSSPTTTKSSTSSCKRAKTALAKLSNADKIALATGTQWQKGPCVGNTAAISSIGFPGLCLQDGPVGVRYADKISVFPAGINAAASWNRSLIRQRAAAMGAEFKGKGIHVALGPAMNLARTAAAGRNWEGFGADPFLSGEAAYETVTGIQSAGVQACAKHYINNEQEAARDTESSVVDDRTEHELYLHPFLKSVQAGVASVMCSYNKINGTWSCENNHTINDLLKKELGFQGYVTTDWWVNMPSGALAANQGLDMVMPGDNSYNSGVSYFGPALQTAVNNGQVAQSRLDDMATRILASWYLLGQDSGYPSVNFDSWNSGSGSHVDVQGNHKNIIRQIGAASIVLLKNTNNALPLTNPSTIGVIGSDAGPNSSGPNSCTDRACNIGILAVGWGSGTADFPYLVDPLSAIKARAPSATVTSSLSDSDTTAAANAAKNKDVALVFISADSGEGYLTVENNAGDRNDLKAWHNGDALVAAVAAVNTKTVVVVNAVGPIIMEPWISNPNVVAVVWAGLLGQEAGNAIVDVLFGDVNPSGRLPYTIAKAASDYGAAVQTSGGTINYSEGVFIDYRWFDKQGITPRYEFGFGLSYTTFSYSGLTIVSPPSSPGGSAPTGPGSSLTGDQLFGCFIVRSDFHSQRGLSNGMVYGGRFEQGGDSVGEAETHEAGRCENEGSVFTIRLVQFR</sequence>
<dbReference type="InterPro" id="IPR036962">
    <property type="entry name" value="Glyco_hydro_3_N_sf"/>
</dbReference>
<dbReference type="Pfam" id="PF01915">
    <property type="entry name" value="Glyco_hydro_3_C"/>
    <property type="match status" value="1"/>
</dbReference>
<dbReference type="AlphaFoldDB" id="A0A0C3QLG9"/>
<dbReference type="SUPFAM" id="SSF52279">
    <property type="entry name" value="Beta-D-glucan exohydrolase, C-terminal domain"/>
    <property type="match status" value="1"/>
</dbReference>
<keyword evidence="13" id="KW-0624">Polysaccharide degradation</keyword>
<evidence type="ECO:0000256" key="5">
    <source>
        <dbReference type="ARBA" id="ARBA00012744"/>
    </source>
</evidence>
<keyword evidence="6" id="KW-0964">Secreted</keyword>
<keyword evidence="9" id="KW-0136">Cellulose degradation</keyword>
<dbReference type="InterPro" id="IPR001764">
    <property type="entry name" value="Glyco_hydro_3_N"/>
</dbReference>
<keyword evidence="12" id="KW-0326">Glycosidase</keyword>
<evidence type="ECO:0000313" key="18">
    <source>
        <dbReference type="EMBL" id="KIO33600.1"/>
    </source>
</evidence>